<dbReference type="AlphaFoldDB" id="A0A7S3G9A3"/>
<organism evidence="1">
    <name type="scientific">Palpitomonas bilix</name>
    <dbReference type="NCBI Taxonomy" id="652834"/>
    <lineage>
        <taxon>Eukaryota</taxon>
        <taxon>Eukaryota incertae sedis</taxon>
    </lineage>
</organism>
<protein>
    <submittedName>
        <fullName evidence="1">Uncharacterized protein</fullName>
    </submittedName>
</protein>
<reference evidence="1" key="1">
    <citation type="submission" date="2021-01" db="EMBL/GenBank/DDBJ databases">
        <authorList>
            <person name="Corre E."/>
            <person name="Pelletier E."/>
            <person name="Niang G."/>
            <person name="Scheremetjew M."/>
            <person name="Finn R."/>
            <person name="Kale V."/>
            <person name="Holt S."/>
            <person name="Cochrane G."/>
            <person name="Meng A."/>
            <person name="Brown T."/>
            <person name="Cohen L."/>
        </authorList>
    </citation>
    <scope>NUCLEOTIDE SEQUENCE</scope>
    <source>
        <strain evidence="1">NIES-2562</strain>
    </source>
</reference>
<proteinExistence type="predicted"/>
<accession>A0A7S3G9A3</accession>
<evidence type="ECO:0000313" key="1">
    <source>
        <dbReference type="EMBL" id="CAE0254078.1"/>
    </source>
</evidence>
<sequence>MEVGILYEHEEDRQLAESLQLMCRKNLIRARINEPWSGKKGIMFSCGRAAMFGNRRVIEMEEAAKKGQPPPSLPTLPVLPHSGEVEKMFRHGVEGERLLHAVIANESDRRRGVDGPIRSLMIEVRNDRLLDEAWRYSFVTLMAEFLKTQAFV</sequence>
<name>A0A7S3G9A3_9EUKA</name>
<gene>
    <name evidence="1" type="ORF">PBIL07802_LOCUS16320</name>
</gene>
<dbReference type="EMBL" id="HBIB01025094">
    <property type="protein sequence ID" value="CAE0254078.1"/>
    <property type="molecule type" value="Transcribed_RNA"/>
</dbReference>